<feature type="region of interest" description="Disordered" evidence="1">
    <location>
        <begin position="335"/>
        <end position="360"/>
    </location>
</feature>
<accession>A0A9P0AWG7</accession>
<feature type="compositionally biased region" description="Basic and acidic residues" evidence="1">
    <location>
        <begin position="336"/>
        <end position="345"/>
    </location>
</feature>
<protein>
    <submittedName>
        <fullName evidence="2">Uncharacterized protein</fullName>
    </submittedName>
</protein>
<gene>
    <name evidence="2" type="ORF">MELIAE_LOCUS4381</name>
</gene>
<dbReference type="OrthoDB" id="6772379at2759"/>
<feature type="compositionally biased region" description="Low complexity" evidence="1">
    <location>
        <begin position="725"/>
        <end position="746"/>
    </location>
</feature>
<feature type="region of interest" description="Disordered" evidence="1">
    <location>
        <begin position="199"/>
        <end position="221"/>
    </location>
</feature>
<evidence type="ECO:0000256" key="1">
    <source>
        <dbReference type="SAM" id="MobiDB-lite"/>
    </source>
</evidence>
<name>A0A9P0AWG7_BRAAE</name>
<evidence type="ECO:0000313" key="3">
    <source>
        <dbReference type="Proteomes" id="UP001154078"/>
    </source>
</evidence>
<reference evidence="2" key="1">
    <citation type="submission" date="2021-12" db="EMBL/GenBank/DDBJ databases">
        <authorList>
            <person name="King R."/>
        </authorList>
    </citation>
    <scope>NUCLEOTIDE SEQUENCE</scope>
</reference>
<feature type="compositionally biased region" description="Polar residues" evidence="1">
    <location>
        <begin position="711"/>
        <end position="724"/>
    </location>
</feature>
<dbReference type="Proteomes" id="UP001154078">
    <property type="component" value="Chromosome 2"/>
</dbReference>
<dbReference type="EMBL" id="OV121133">
    <property type="protein sequence ID" value="CAH0551858.1"/>
    <property type="molecule type" value="Genomic_DNA"/>
</dbReference>
<proteinExistence type="predicted"/>
<sequence length="1193" mass="136563">MTNRKRKLNNKRNLTCKRLFNLNPSNNTANNDIPSLAEDIEDTETLDYEYGLQDEEHDKSSESEVENESVVEHVNVSKSPRINNSLEPSFPMYTVSKSNTNNFISNINGNDDQYIPEDDFILNGTNSNGNENYTPCSSLIDSESDDCESLVVSEASTSSNYVAKNPVPLNGLNKPESTQINNNIVNFKFNVSSLMALRKNTPQNEEEEEENDTVCESTINSPVSDSVYDKKKWTQFFDLSSVMPRITSDDFIFNAVKPFHEFQINDELNDSPVDSPNESIFKIPLKRPPTRPVKTASIQPQLVSPPVLQSDEVIEIDDTISLACSSLVDDEDFEVKEEPLSRSDESSPSASSVPNAEQTLEKPANKKISFGEIPPLFRNICYYFFLYSNCKKKFCALPHNMNNGKFINNIKRASNEDLVKAFKWAREHRFFYQHIFKIMAGAFMWRKMYSMVGDMLLDVPEFAKTIDKETAVDFVLTQLQQSKNFKENLFCIINKINFAHHEALRNLMINAISKHDNLDELCDILPKLIAGKTTEIENRVVIRLMDKSLNTTQANNKRLCNFLGDLIQKKCIDFGKIPKNLSHPFGLYMRCSTNGVDILPGHIFEDKDNNAEESGSLCSYRTEDNLYYPSTTDNTENLDRLSDVDLDNLESVSQVGYVEPFHVPQETQGSNDFERTEMFVEELRRKLIGEQPPPQLPPPPQPPQTLFFPFSSVSPNVPHTPSPLNYQQPSPLNYQQPSPSNNQQPSANIEPAPVPSPEPMPIPKFGHLVLEANFKLNVSLHNSLPLSPAKGCVDLHDADIMQLDRSIKHHDGLNFLRVFDAYKTSYTQQNFVTQTIAALKSSGERSFHYFSKLLESIRSINPSWMTDKLLKAILEVVAMNIIVALEQKQCLKECVTLLLQFYDWDALITCKIFTQHFNYTIMGRYLFLAKLFSKANRFDFTFEILQSPKLKILEYQHDWPFQNCHHDLNTKNILLKDFFKYGYKYNAISTVELYKRIFQGAPVEDEILSNFNPMMKNILDNKVVPVLKQIMEDINIFEPHMEKNILKAFFLIVIEKRITKSKETHNLYLKCVKKGIYPSYCGQEAVVIIKTNYTEEEIRLTFEYYFNKIVQFPAKDVAVQISVPNETNYNEIPNVLNEKFRSFNEIYSNIREILCDDYFINIPLIANTHIAIKSSTISTVIDGLVQSYGLAKS</sequence>
<evidence type="ECO:0000313" key="2">
    <source>
        <dbReference type="EMBL" id="CAH0551858.1"/>
    </source>
</evidence>
<organism evidence="2 3">
    <name type="scientific">Brassicogethes aeneus</name>
    <name type="common">Rape pollen beetle</name>
    <name type="synonym">Meligethes aeneus</name>
    <dbReference type="NCBI Taxonomy" id="1431903"/>
    <lineage>
        <taxon>Eukaryota</taxon>
        <taxon>Metazoa</taxon>
        <taxon>Ecdysozoa</taxon>
        <taxon>Arthropoda</taxon>
        <taxon>Hexapoda</taxon>
        <taxon>Insecta</taxon>
        <taxon>Pterygota</taxon>
        <taxon>Neoptera</taxon>
        <taxon>Endopterygota</taxon>
        <taxon>Coleoptera</taxon>
        <taxon>Polyphaga</taxon>
        <taxon>Cucujiformia</taxon>
        <taxon>Nitidulidae</taxon>
        <taxon>Meligethinae</taxon>
        <taxon>Brassicogethes</taxon>
    </lineage>
</organism>
<feature type="compositionally biased region" description="Pro residues" evidence="1">
    <location>
        <begin position="691"/>
        <end position="703"/>
    </location>
</feature>
<keyword evidence="3" id="KW-1185">Reference proteome</keyword>
<dbReference type="AlphaFoldDB" id="A0A9P0AWG7"/>
<feature type="compositionally biased region" description="Acidic residues" evidence="1">
    <location>
        <begin position="204"/>
        <end position="213"/>
    </location>
</feature>
<feature type="region of interest" description="Disordered" evidence="1">
    <location>
        <begin position="689"/>
        <end position="760"/>
    </location>
</feature>
<feature type="region of interest" description="Disordered" evidence="1">
    <location>
        <begin position="54"/>
        <end position="73"/>
    </location>
</feature>